<dbReference type="EMBL" id="BAZW01000056">
    <property type="protein sequence ID" value="GAO31663.1"/>
    <property type="molecule type" value="Genomic_DNA"/>
</dbReference>
<dbReference type="Gene3D" id="3.40.50.720">
    <property type="entry name" value="NAD(P)-binding Rossmann-like Domain"/>
    <property type="match status" value="1"/>
</dbReference>
<comment type="caution">
    <text evidence="2">The sequence shown here is derived from an EMBL/GenBank/DDBJ whole genome shotgun (WGS) entry which is preliminary data.</text>
</comment>
<dbReference type="PRINTS" id="PR00081">
    <property type="entry name" value="GDHRDH"/>
</dbReference>
<dbReference type="GO" id="GO:0016616">
    <property type="term" value="F:oxidoreductase activity, acting on the CH-OH group of donors, NAD or NADP as acceptor"/>
    <property type="evidence" value="ECO:0007669"/>
    <property type="project" value="TreeGrafter"/>
</dbReference>
<keyword evidence="3" id="KW-1185">Reference proteome</keyword>
<sequence length="202" mass="21894">MQDRSRHLAFSVDLCEYDHVEAILKEVVTKLGKIDGLVHSAGISATLPFKMVNNEKLAHFFQTNVFAAMHLTRLAIKPAYLSEKGGSVVFISSVMGIVGEIGKTLYGMTKGALISGSRALALEYAPRKIRFNCISPGVVETPMSQQSPYHKDAAALKRIVSLHPLGIGESTDVAHAVTYLLSDASKWVTGSNLIIDGGYYAR</sequence>
<dbReference type="SUPFAM" id="SSF51735">
    <property type="entry name" value="NAD(P)-binding Rossmann-fold domains"/>
    <property type="match status" value="1"/>
</dbReference>
<protein>
    <submittedName>
        <fullName evidence="2">3-oxoacyl-[acyl-carrier protein] reductase</fullName>
    </submittedName>
</protein>
<organism evidence="2 3">
    <name type="scientific">Geofilum rubicundum JCM 15548</name>
    <dbReference type="NCBI Taxonomy" id="1236989"/>
    <lineage>
        <taxon>Bacteria</taxon>
        <taxon>Pseudomonadati</taxon>
        <taxon>Bacteroidota</taxon>
        <taxon>Bacteroidia</taxon>
        <taxon>Marinilabiliales</taxon>
        <taxon>Marinilabiliaceae</taxon>
        <taxon>Geofilum</taxon>
    </lineage>
</organism>
<dbReference type="RefSeq" id="WP_262487118.1">
    <property type="nucleotide sequence ID" value="NZ_BAZW01000056.1"/>
</dbReference>
<comment type="similarity">
    <text evidence="1">Belongs to the short-chain dehydrogenases/reductases (SDR) family.</text>
</comment>
<evidence type="ECO:0000313" key="2">
    <source>
        <dbReference type="EMBL" id="GAO31663.1"/>
    </source>
</evidence>
<dbReference type="STRING" id="1236989.JCM15548_14050"/>
<evidence type="ECO:0000256" key="1">
    <source>
        <dbReference type="ARBA" id="ARBA00006484"/>
    </source>
</evidence>
<dbReference type="InterPro" id="IPR036291">
    <property type="entry name" value="NAD(P)-bd_dom_sf"/>
</dbReference>
<evidence type="ECO:0000313" key="3">
    <source>
        <dbReference type="Proteomes" id="UP000032900"/>
    </source>
</evidence>
<dbReference type="PANTHER" id="PTHR42760">
    <property type="entry name" value="SHORT-CHAIN DEHYDROGENASES/REDUCTASES FAMILY MEMBER"/>
    <property type="match status" value="1"/>
</dbReference>
<accession>A0A0E9M242</accession>
<dbReference type="Proteomes" id="UP000032900">
    <property type="component" value="Unassembled WGS sequence"/>
</dbReference>
<dbReference type="InterPro" id="IPR002347">
    <property type="entry name" value="SDR_fam"/>
</dbReference>
<name>A0A0E9M242_9BACT</name>
<proteinExistence type="inferred from homology"/>
<dbReference type="AlphaFoldDB" id="A0A0E9M242"/>
<dbReference type="PRINTS" id="PR00080">
    <property type="entry name" value="SDRFAMILY"/>
</dbReference>
<dbReference type="CDD" id="cd05233">
    <property type="entry name" value="SDR_c"/>
    <property type="match status" value="1"/>
</dbReference>
<dbReference type="Pfam" id="PF13561">
    <property type="entry name" value="adh_short_C2"/>
    <property type="match status" value="1"/>
</dbReference>
<gene>
    <name evidence="2" type="ORF">JCM15548_14050</name>
</gene>
<reference evidence="2 3" key="1">
    <citation type="journal article" date="2015" name="Microbes Environ.">
        <title>Distribution and evolution of nitrogen fixation genes in the phylum bacteroidetes.</title>
        <authorList>
            <person name="Inoue J."/>
            <person name="Oshima K."/>
            <person name="Suda W."/>
            <person name="Sakamoto M."/>
            <person name="Iino T."/>
            <person name="Noda S."/>
            <person name="Hongoh Y."/>
            <person name="Hattori M."/>
            <person name="Ohkuma M."/>
        </authorList>
    </citation>
    <scope>NUCLEOTIDE SEQUENCE [LARGE SCALE GENOMIC DNA]</scope>
    <source>
        <strain evidence="2">JCM 15548</strain>
    </source>
</reference>